<evidence type="ECO:0000256" key="2">
    <source>
        <dbReference type="ARBA" id="ARBA00005887"/>
    </source>
</evidence>
<comment type="similarity">
    <text evidence="2 8">Belongs to the ammonia transporter channel (TC 1.A.11.2) family.</text>
</comment>
<evidence type="ECO:0000313" key="10">
    <source>
        <dbReference type="EMBL" id="RKP14484.1"/>
    </source>
</evidence>
<dbReference type="Pfam" id="PF00909">
    <property type="entry name" value="Ammonium_transp"/>
    <property type="match status" value="1"/>
</dbReference>
<feature type="transmembrane region" description="Helical" evidence="8">
    <location>
        <begin position="23"/>
        <end position="42"/>
    </location>
</feature>
<feature type="transmembrane region" description="Helical" evidence="8">
    <location>
        <begin position="181"/>
        <end position="198"/>
    </location>
</feature>
<keyword evidence="3 8" id="KW-0813">Transport</keyword>
<dbReference type="OrthoDB" id="534912at2759"/>
<dbReference type="GO" id="GO:0005886">
    <property type="term" value="C:plasma membrane"/>
    <property type="evidence" value="ECO:0007669"/>
    <property type="project" value="UniProtKB-SubCell"/>
</dbReference>
<feature type="transmembrane region" description="Helical" evidence="8">
    <location>
        <begin position="381"/>
        <end position="401"/>
    </location>
</feature>
<comment type="subcellular location">
    <subcellularLocation>
        <location evidence="8">Cell membrane</location>
        <topology evidence="8">Multi-pass membrane protein</topology>
    </subcellularLocation>
    <subcellularLocation>
        <location evidence="1">Membrane</location>
        <topology evidence="1">Multi-pass membrane protein</topology>
    </subcellularLocation>
</comment>
<dbReference type="InterPro" id="IPR001905">
    <property type="entry name" value="Ammonium_transpt"/>
</dbReference>
<evidence type="ECO:0000256" key="6">
    <source>
        <dbReference type="ARBA" id="ARBA00023136"/>
    </source>
</evidence>
<dbReference type="Gene3D" id="1.10.3430.10">
    <property type="entry name" value="Ammonium transporter AmtB like domains"/>
    <property type="match status" value="1"/>
</dbReference>
<protein>
    <recommendedName>
        <fullName evidence="8">Ammonium transporter</fullName>
    </recommendedName>
</protein>
<feature type="transmembrane region" description="Helical" evidence="8">
    <location>
        <begin position="138"/>
        <end position="161"/>
    </location>
</feature>
<dbReference type="AlphaFoldDB" id="A0A4P9Y702"/>
<feature type="transmembrane region" description="Helical" evidence="8">
    <location>
        <begin position="243"/>
        <end position="264"/>
    </location>
</feature>
<dbReference type="GO" id="GO:0008519">
    <property type="term" value="F:ammonium channel activity"/>
    <property type="evidence" value="ECO:0007669"/>
    <property type="project" value="InterPro"/>
</dbReference>
<proteinExistence type="inferred from homology"/>
<dbReference type="Proteomes" id="UP000267251">
    <property type="component" value="Unassembled WGS sequence"/>
</dbReference>
<dbReference type="InterPro" id="IPR024041">
    <property type="entry name" value="NH4_transpt_AmtB-like_dom"/>
</dbReference>
<feature type="transmembrane region" description="Helical" evidence="8">
    <location>
        <begin position="54"/>
        <end position="72"/>
    </location>
</feature>
<evidence type="ECO:0000256" key="7">
    <source>
        <dbReference type="ARBA" id="ARBA00023177"/>
    </source>
</evidence>
<sequence length="479" mass="51348">MSSNATLTTPSELVPINAGDTSWVLMSTAGVFVMTVGLGFFYSGLARAKHALSLLFLMMVSIAVVSVQWWLWGFSLTFSPTGSAFIGNLDYVFARNLGSVPHPNAPTIPGAAYFLFQCMFAIITPALAFGATAERMRLFPALAFLFVWSTVVYDIITYWVWAPKGWLLGMGLMDYAGGTPVHMSSGVAAVAYAIVLGKRRDYADLLHAPCPHNVTFVYLGTALLWFGWLFFNGGSAVAANARAAQAIINSHLAACVGGIIWVIMDYRHARKLTLIGFCTGVVAGLATITPGSGFVSSSSSLVFGLIGGGLCNLVVNYKRHLRFDDALDVFAVHYVGGLIGLVLTGIFAQRSVISLSYPSDTPWEQIPEGGWLDGRWVAVPVQLLAIVSVSGWSFFITFALLKGLNYIPGMHLRVSEEDEEMGTDLSEMGEVAYGFLHPDASSGASSDWGSAAAKQSLVVSGDTIRPMELEPTPSSSSTR</sequence>
<feature type="transmembrane region" description="Helical" evidence="8">
    <location>
        <begin position="271"/>
        <end position="288"/>
    </location>
</feature>
<dbReference type="PROSITE" id="PS01219">
    <property type="entry name" value="AMMONIUM_TRANSP"/>
    <property type="match status" value="1"/>
</dbReference>
<name>A0A4P9Y702_9FUNG</name>
<keyword evidence="6 8" id="KW-0472">Membrane</keyword>
<feature type="transmembrane region" description="Helical" evidence="8">
    <location>
        <begin position="327"/>
        <end position="348"/>
    </location>
</feature>
<evidence type="ECO:0000259" key="9">
    <source>
        <dbReference type="Pfam" id="PF00909"/>
    </source>
</evidence>
<keyword evidence="11" id="KW-1185">Reference proteome</keyword>
<dbReference type="SUPFAM" id="SSF111352">
    <property type="entry name" value="Ammonium transporter"/>
    <property type="match status" value="1"/>
</dbReference>
<gene>
    <name evidence="10" type="ORF">BJ684DRAFT_19112</name>
</gene>
<feature type="transmembrane region" description="Helical" evidence="8">
    <location>
        <begin position="210"/>
        <end position="231"/>
    </location>
</feature>
<feature type="transmembrane region" description="Helical" evidence="8">
    <location>
        <begin position="294"/>
        <end position="315"/>
    </location>
</feature>
<evidence type="ECO:0000256" key="3">
    <source>
        <dbReference type="ARBA" id="ARBA00022448"/>
    </source>
</evidence>
<dbReference type="PANTHER" id="PTHR43029">
    <property type="entry name" value="AMMONIUM TRANSPORTER MEP2"/>
    <property type="match status" value="1"/>
</dbReference>
<dbReference type="EMBL" id="KZ987828">
    <property type="protein sequence ID" value="RKP14484.1"/>
    <property type="molecule type" value="Genomic_DNA"/>
</dbReference>
<evidence type="ECO:0000256" key="1">
    <source>
        <dbReference type="ARBA" id="ARBA00004141"/>
    </source>
</evidence>
<keyword evidence="4 8" id="KW-0812">Transmembrane</keyword>
<dbReference type="FunFam" id="1.10.3430.10:FF:000011">
    <property type="entry name" value="Ammonium transporter"/>
    <property type="match status" value="1"/>
</dbReference>
<keyword evidence="5 8" id="KW-1133">Transmembrane helix</keyword>
<feature type="domain" description="Ammonium transporter AmtB-like" evidence="9">
    <location>
        <begin position="23"/>
        <end position="433"/>
    </location>
</feature>
<evidence type="ECO:0000256" key="4">
    <source>
        <dbReference type="ARBA" id="ARBA00022692"/>
    </source>
</evidence>
<dbReference type="NCBIfam" id="TIGR00836">
    <property type="entry name" value="amt"/>
    <property type="match status" value="1"/>
</dbReference>
<dbReference type="InterPro" id="IPR029020">
    <property type="entry name" value="Ammonium/urea_transptr"/>
</dbReference>
<evidence type="ECO:0000256" key="5">
    <source>
        <dbReference type="ARBA" id="ARBA00022989"/>
    </source>
</evidence>
<dbReference type="PANTHER" id="PTHR43029:SF10">
    <property type="entry name" value="AMMONIUM TRANSPORTER MEP2"/>
    <property type="match status" value="1"/>
</dbReference>
<evidence type="ECO:0000313" key="11">
    <source>
        <dbReference type="Proteomes" id="UP000267251"/>
    </source>
</evidence>
<evidence type="ECO:0000256" key="8">
    <source>
        <dbReference type="RuleBase" id="RU362002"/>
    </source>
</evidence>
<dbReference type="InterPro" id="IPR018047">
    <property type="entry name" value="Ammonium_transpt_CS"/>
</dbReference>
<organism evidence="10 11">
    <name type="scientific">Piptocephalis cylindrospora</name>
    <dbReference type="NCBI Taxonomy" id="1907219"/>
    <lineage>
        <taxon>Eukaryota</taxon>
        <taxon>Fungi</taxon>
        <taxon>Fungi incertae sedis</taxon>
        <taxon>Zoopagomycota</taxon>
        <taxon>Zoopagomycotina</taxon>
        <taxon>Zoopagomycetes</taxon>
        <taxon>Zoopagales</taxon>
        <taxon>Piptocephalidaceae</taxon>
        <taxon>Piptocephalis</taxon>
    </lineage>
</organism>
<feature type="transmembrane region" description="Helical" evidence="8">
    <location>
        <begin position="111"/>
        <end position="131"/>
    </location>
</feature>
<keyword evidence="7 8" id="KW-0924">Ammonia transport</keyword>
<accession>A0A4P9Y702</accession>
<reference evidence="11" key="1">
    <citation type="journal article" date="2018" name="Nat. Microbiol.">
        <title>Leveraging single-cell genomics to expand the fungal tree of life.</title>
        <authorList>
            <person name="Ahrendt S.R."/>
            <person name="Quandt C.A."/>
            <person name="Ciobanu D."/>
            <person name="Clum A."/>
            <person name="Salamov A."/>
            <person name="Andreopoulos B."/>
            <person name="Cheng J.F."/>
            <person name="Woyke T."/>
            <person name="Pelin A."/>
            <person name="Henrissat B."/>
            <person name="Reynolds N.K."/>
            <person name="Benny G.L."/>
            <person name="Smith M.E."/>
            <person name="James T.Y."/>
            <person name="Grigoriev I.V."/>
        </authorList>
    </citation>
    <scope>NUCLEOTIDE SEQUENCE [LARGE SCALE GENOMIC DNA]</scope>
</reference>